<dbReference type="PANTHER" id="PTHR43429">
    <property type="entry name" value="PYRIDINE NUCLEOTIDE-DISULFIDE OXIDOREDUCTASE DOMAIN-CONTAINING"/>
    <property type="match status" value="1"/>
</dbReference>
<dbReference type="EnsemblMetazoa" id="CLYHEMT001035.2">
    <property type="protein sequence ID" value="CLYHEMP001035.2"/>
    <property type="gene ID" value="CLYHEMG001035"/>
</dbReference>
<evidence type="ECO:0000256" key="5">
    <source>
        <dbReference type="ARBA" id="ARBA00022827"/>
    </source>
</evidence>
<dbReference type="InterPro" id="IPR036188">
    <property type="entry name" value="FAD/NAD-bd_sf"/>
</dbReference>
<dbReference type="InterPro" id="IPR016156">
    <property type="entry name" value="FAD/NAD-linked_Rdtase_dimer_sf"/>
</dbReference>
<evidence type="ECO:0000313" key="9">
    <source>
        <dbReference type="EnsemblMetazoa" id="CLYHEMP001035.2"/>
    </source>
</evidence>
<dbReference type="InterPro" id="IPR041575">
    <property type="entry name" value="Rubredoxin_C"/>
</dbReference>
<keyword evidence="5" id="KW-0274">FAD</keyword>
<name>A0A7M5UQN7_9CNID</name>
<keyword evidence="4" id="KW-0285">Flavoprotein</keyword>
<dbReference type="PANTHER" id="PTHR43429:SF2">
    <property type="entry name" value="PYRIDINE NUCLEOTIDE-DISULFIDE OXIDOREDUCTASE DOMAIN-CONTAINING PROTEIN 1"/>
    <property type="match status" value="1"/>
</dbReference>
<dbReference type="OrthoDB" id="202203at2759"/>
<keyword evidence="10" id="KW-1185">Reference proteome</keyword>
<dbReference type="Gene3D" id="3.30.390.30">
    <property type="match status" value="1"/>
</dbReference>
<feature type="domain" description="FAD/NAD(P)-binding" evidence="7">
    <location>
        <begin position="257"/>
        <end position="373"/>
    </location>
</feature>
<dbReference type="Gene3D" id="3.50.50.60">
    <property type="entry name" value="FAD/NAD(P)-binding domain"/>
    <property type="match status" value="3"/>
</dbReference>
<comment type="cofactor">
    <cofactor evidence="1">
        <name>FAD</name>
        <dbReference type="ChEBI" id="CHEBI:57692"/>
    </cofactor>
</comment>
<accession>A0A7M5UQN7</accession>
<dbReference type="SUPFAM" id="SSF51905">
    <property type="entry name" value="FAD/NAD(P)-binding domain"/>
    <property type="match status" value="2"/>
</dbReference>
<evidence type="ECO:0000256" key="6">
    <source>
        <dbReference type="ARBA" id="ARBA00023002"/>
    </source>
</evidence>
<dbReference type="Proteomes" id="UP000594262">
    <property type="component" value="Unplaced"/>
</dbReference>
<dbReference type="AlphaFoldDB" id="A0A7M5UQN7"/>
<evidence type="ECO:0000259" key="8">
    <source>
        <dbReference type="Pfam" id="PF18267"/>
    </source>
</evidence>
<dbReference type="InterPro" id="IPR023753">
    <property type="entry name" value="FAD/NAD-binding_dom"/>
</dbReference>
<feature type="domain" description="NADH-rubredoxin oxidoreductase C-terminal" evidence="8">
    <location>
        <begin position="404"/>
        <end position="468"/>
    </location>
</feature>
<evidence type="ECO:0000256" key="4">
    <source>
        <dbReference type="ARBA" id="ARBA00022630"/>
    </source>
</evidence>
<proteinExistence type="inferred from homology"/>
<comment type="similarity">
    <text evidence="2">Belongs to the class-I pyridine nucleotide-disulfide oxidoreductase family. PYROXD1 subfamily.</text>
</comment>
<dbReference type="RefSeq" id="XP_066912440.1">
    <property type="nucleotide sequence ID" value="XM_067056339.1"/>
</dbReference>
<dbReference type="PROSITE" id="PS51257">
    <property type="entry name" value="PROKAR_LIPOPROTEIN"/>
    <property type="match status" value="1"/>
</dbReference>
<evidence type="ECO:0000313" key="10">
    <source>
        <dbReference type="Proteomes" id="UP000594262"/>
    </source>
</evidence>
<evidence type="ECO:0000256" key="1">
    <source>
        <dbReference type="ARBA" id="ARBA00001974"/>
    </source>
</evidence>
<dbReference type="GO" id="GO:0016491">
    <property type="term" value="F:oxidoreductase activity"/>
    <property type="evidence" value="ECO:0007669"/>
    <property type="project" value="UniProtKB-KW"/>
</dbReference>
<evidence type="ECO:0000256" key="2">
    <source>
        <dbReference type="ARBA" id="ARBA00008147"/>
    </source>
</evidence>
<sequence length="491" mass="54763">MKKTIVIIGGGIAGTSCAEHILQCQKYYDNNSSSVIIITPKDVIKTAITKKEISRTLTEIEVKEKKISKYDEEGTNLSVKVGTAVHINPEGKIITLKSGEKIGYDKICICTGARPNVIAENPYVIGLRDTDTANELRKRLSSAKKIIIAGNGGIALELVYEVTGCEIVWCIKDSTIGNTFFDEGAAQFLVSKLEKNLPESQKNLKSEQTIFKRKIYGAQKESLQRAGDDFVDEHLHGSALGPDWSSKQKLKGLLEETSDNHTKRRITIEHECQITEVWCGSKDEKEPENVYARLSNRKVIGGDFIVSATGVQPYVPFEIDSLRRSSDGGILVDENMQTNLTDVYACGDCCTSNWQHSETWFPMKLWTQAWQMGSYTGKCIVNDIVGEESSLDMCFELFSHVTTFFGYKVCLLGCFNGQKMANSEYEVLLRVTNDVEYVKVVLKNGRMKGCVLIGETDLEETFENLILNELDVGFLGESLLHPGVDIEDYFD</sequence>
<dbReference type="PRINTS" id="PR00368">
    <property type="entry name" value="FADPNR"/>
</dbReference>
<dbReference type="Pfam" id="PF07992">
    <property type="entry name" value="Pyr_redox_2"/>
    <property type="match status" value="2"/>
</dbReference>
<dbReference type="Pfam" id="PF18267">
    <property type="entry name" value="Rubredoxin_C"/>
    <property type="match status" value="1"/>
</dbReference>
<keyword evidence="6" id="KW-0560">Oxidoreductase</keyword>
<dbReference type="InterPro" id="IPR050260">
    <property type="entry name" value="FAD-bd_OxRdtase"/>
</dbReference>
<evidence type="ECO:0000259" key="7">
    <source>
        <dbReference type="Pfam" id="PF07992"/>
    </source>
</evidence>
<organism evidence="9 10">
    <name type="scientific">Clytia hemisphaerica</name>
    <dbReference type="NCBI Taxonomy" id="252671"/>
    <lineage>
        <taxon>Eukaryota</taxon>
        <taxon>Metazoa</taxon>
        <taxon>Cnidaria</taxon>
        <taxon>Hydrozoa</taxon>
        <taxon>Hydroidolina</taxon>
        <taxon>Leptothecata</taxon>
        <taxon>Obeliida</taxon>
        <taxon>Clytiidae</taxon>
        <taxon>Clytia</taxon>
    </lineage>
</organism>
<dbReference type="GeneID" id="136799616"/>
<evidence type="ECO:0000256" key="3">
    <source>
        <dbReference type="ARBA" id="ARBA00018240"/>
    </source>
</evidence>
<protein>
    <recommendedName>
        <fullName evidence="3">Pyridine nucleotide-disulfide oxidoreductase domain-containing protein 1</fullName>
    </recommendedName>
</protein>
<feature type="domain" description="FAD/NAD(P)-binding" evidence="7">
    <location>
        <begin position="4"/>
        <end position="196"/>
    </location>
</feature>
<reference evidence="9" key="1">
    <citation type="submission" date="2021-01" db="UniProtKB">
        <authorList>
            <consortium name="EnsemblMetazoa"/>
        </authorList>
    </citation>
    <scope>IDENTIFICATION</scope>
</reference>